<evidence type="ECO:0000313" key="3">
    <source>
        <dbReference type="Proteomes" id="UP000190648"/>
    </source>
</evidence>
<feature type="region of interest" description="Disordered" evidence="1">
    <location>
        <begin position="1"/>
        <end position="25"/>
    </location>
</feature>
<sequence>MWALATWTGEQERSGAVRGHPAAHRPGYMVRRTDLPRSLRGDKEVWKTRGYTGSQAKGNKKLRSHYKTMKITSEKAPSEAGRRCKGCAIVIINKPSV</sequence>
<gene>
    <name evidence="2" type="ORF">AV530_016915</name>
</gene>
<dbReference type="EMBL" id="LSYS01009367">
    <property type="protein sequence ID" value="OPJ66965.1"/>
    <property type="molecule type" value="Genomic_DNA"/>
</dbReference>
<reference evidence="2 3" key="1">
    <citation type="submission" date="2016-02" db="EMBL/GenBank/DDBJ databases">
        <title>Band-tailed pigeon sequencing and assembly.</title>
        <authorList>
            <person name="Soares A.E."/>
            <person name="Novak B.J."/>
            <person name="Rice E.S."/>
            <person name="O'Connell B."/>
            <person name="Chang D."/>
            <person name="Weber S."/>
            <person name="Shapiro B."/>
        </authorList>
    </citation>
    <scope>NUCLEOTIDE SEQUENCE [LARGE SCALE GENOMIC DNA]</scope>
    <source>
        <strain evidence="2">BTP2013</strain>
        <tissue evidence="2">Blood</tissue>
    </source>
</reference>
<organism evidence="2 3">
    <name type="scientific">Patagioenas fasciata monilis</name>
    <dbReference type="NCBI Taxonomy" id="372326"/>
    <lineage>
        <taxon>Eukaryota</taxon>
        <taxon>Metazoa</taxon>
        <taxon>Chordata</taxon>
        <taxon>Craniata</taxon>
        <taxon>Vertebrata</taxon>
        <taxon>Euteleostomi</taxon>
        <taxon>Archelosauria</taxon>
        <taxon>Archosauria</taxon>
        <taxon>Dinosauria</taxon>
        <taxon>Saurischia</taxon>
        <taxon>Theropoda</taxon>
        <taxon>Coelurosauria</taxon>
        <taxon>Aves</taxon>
        <taxon>Neognathae</taxon>
        <taxon>Neoaves</taxon>
        <taxon>Columbimorphae</taxon>
        <taxon>Columbiformes</taxon>
        <taxon>Columbidae</taxon>
        <taxon>Patagioenas</taxon>
    </lineage>
</organism>
<proteinExistence type="predicted"/>
<accession>A0A1V4J4P7</accession>
<dbReference type="AlphaFoldDB" id="A0A1V4J4P7"/>
<protein>
    <submittedName>
        <fullName evidence="2">Uncharacterized protein</fullName>
    </submittedName>
</protein>
<comment type="caution">
    <text evidence="2">The sequence shown here is derived from an EMBL/GenBank/DDBJ whole genome shotgun (WGS) entry which is preliminary data.</text>
</comment>
<name>A0A1V4J4P7_PATFA</name>
<evidence type="ECO:0000256" key="1">
    <source>
        <dbReference type="SAM" id="MobiDB-lite"/>
    </source>
</evidence>
<evidence type="ECO:0000313" key="2">
    <source>
        <dbReference type="EMBL" id="OPJ66965.1"/>
    </source>
</evidence>
<dbReference type="Proteomes" id="UP000190648">
    <property type="component" value="Unassembled WGS sequence"/>
</dbReference>
<keyword evidence="3" id="KW-1185">Reference proteome</keyword>